<dbReference type="Gene3D" id="2.30.40.10">
    <property type="entry name" value="Urease, subunit C, domain 1"/>
    <property type="match status" value="1"/>
</dbReference>
<dbReference type="FunFam" id="3.20.20.140:FF:000174">
    <property type="entry name" value="Dihydropyrimidinase-related protein 2"/>
    <property type="match status" value="1"/>
</dbReference>
<keyword evidence="5" id="KW-1185">Reference proteome</keyword>
<evidence type="ECO:0000259" key="3">
    <source>
        <dbReference type="Pfam" id="PF01979"/>
    </source>
</evidence>
<dbReference type="GO" id="GO:0004157">
    <property type="term" value="F:dihydropyrimidinase activity"/>
    <property type="evidence" value="ECO:0007669"/>
    <property type="project" value="TreeGrafter"/>
</dbReference>
<protein>
    <recommendedName>
        <fullName evidence="3">Amidohydrolase-related domain-containing protein</fullName>
    </recommendedName>
</protein>
<dbReference type="Proteomes" id="UP001148018">
    <property type="component" value="Unassembled WGS sequence"/>
</dbReference>
<reference evidence="4" key="1">
    <citation type="submission" date="2022-07" db="EMBL/GenBank/DDBJ databases">
        <title>Chromosome-level genome of Muraenolepis orangiensis.</title>
        <authorList>
            <person name="Kim J."/>
        </authorList>
    </citation>
    <scope>NUCLEOTIDE SEQUENCE</scope>
    <source>
        <strain evidence="4">KU_S4_2022</strain>
        <tissue evidence="4">Muscle</tissue>
    </source>
</reference>
<dbReference type="OrthoDB" id="10258955at2759"/>
<dbReference type="PANTHER" id="PTHR11647">
    <property type="entry name" value="HYDRANTOINASE/DIHYDROPYRIMIDINASE FAMILY MEMBER"/>
    <property type="match status" value="1"/>
</dbReference>
<comment type="similarity">
    <text evidence="1">Belongs to the metallo-dependent hydrolases superfamily. Hydantoinase/dihydropyrimidinase family.</text>
</comment>
<dbReference type="Gene3D" id="3.20.20.140">
    <property type="entry name" value="Metal-dependent hydrolases"/>
    <property type="match status" value="2"/>
</dbReference>
<dbReference type="GO" id="GO:0006208">
    <property type="term" value="P:pyrimidine nucleobase catabolic process"/>
    <property type="evidence" value="ECO:0007669"/>
    <property type="project" value="TreeGrafter"/>
</dbReference>
<feature type="domain" description="Amidohydrolase-related" evidence="3">
    <location>
        <begin position="21"/>
        <end position="283"/>
    </location>
</feature>
<dbReference type="SUPFAM" id="SSF51556">
    <property type="entry name" value="Metallo-dependent hydrolases"/>
    <property type="match status" value="1"/>
</dbReference>
<dbReference type="GO" id="GO:0005829">
    <property type="term" value="C:cytosol"/>
    <property type="evidence" value="ECO:0007669"/>
    <property type="project" value="TreeGrafter"/>
</dbReference>
<evidence type="ECO:0000313" key="4">
    <source>
        <dbReference type="EMBL" id="KAJ3598322.1"/>
    </source>
</evidence>
<evidence type="ECO:0000313" key="5">
    <source>
        <dbReference type="Proteomes" id="UP001148018"/>
    </source>
</evidence>
<feature type="non-terminal residue" evidence="4">
    <location>
        <position position="333"/>
    </location>
</feature>
<evidence type="ECO:0000256" key="1">
    <source>
        <dbReference type="ARBA" id="ARBA00008829"/>
    </source>
</evidence>
<dbReference type="SUPFAM" id="SSF51338">
    <property type="entry name" value="Composite domain of metallo-dependent hydrolases"/>
    <property type="match status" value="1"/>
</dbReference>
<name>A0A9Q0E5B9_9TELE</name>
<dbReference type="InterPro" id="IPR006680">
    <property type="entry name" value="Amidohydro-rel"/>
</dbReference>
<comment type="caution">
    <text evidence="4">The sequence shown here is derived from an EMBL/GenBank/DDBJ whole genome shotgun (WGS) entry which is preliminary data.</text>
</comment>
<dbReference type="EMBL" id="JANIIK010000109">
    <property type="protein sequence ID" value="KAJ3598322.1"/>
    <property type="molecule type" value="Genomic_DNA"/>
</dbReference>
<accession>A0A9Q0E5B9</accession>
<dbReference type="InterPro" id="IPR032466">
    <property type="entry name" value="Metal_Hydrolase"/>
</dbReference>
<dbReference type="PANTHER" id="PTHR11647:SF50">
    <property type="entry name" value="DIHYDROPYRIMIDINASE"/>
    <property type="match status" value="1"/>
</dbReference>
<keyword evidence="2" id="KW-0597">Phosphoprotein</keyword>
<evidence type="ECO:0000256" key="2">
    <source>
        <dbReference type="ARBA" id="ARBA00022553"/>
    </source>
</evidence>
<dbReference type="InterPro" id="IPR011059">
    <property type="entry name" value="Metal-dep_hydrolase_composite"/>
</dbReference>
<organism evidence="4 5">
    <name type="scientific">Muraenolepis orangiensis</name>
    <name type="common">Patagonian moray cod</name>
    <dbReference type="NCBI Taxonomy" id="630683"/>
    <lineage>
        <taxon>Eukaryota</taxon>
        <taxon>Metazoa</taxon>
        <taxon>Chordata</taxon>
        <taxon>Craniata</taxon>
        <taxon>Vertebrata</taxon>
        <taxon>Euteleostomi</taxon>
        <taxon>Actinopterygii</taxon>
        <taxon>Neopterygii</taxon>
        <taxon>Teleostei</taxon>
        <taxon>Neoteleostei</taxon>
        <taxon>Acanthomorphata</taxon>
        <taxon>Zeiogadaria</taxon>
        <taxon>Gadariae</taxon>
        <taxon>Gadiformes</taxon>
        <taxon>Muraenolepidoidei</taxon>
        <taxon>Muraenolepididae</taxon>
        <taxon>Muraenolepis</taxon>
    </lineage>
</organism>
<dbReference type="InterPro" id="IPR050378">
    <property type="entry name" value="Metallo-dep_Hydrolases_sf"/>
</dbReference>
<dbReference type="Pfam" id="PF01979">
    <property type="entry name" value="Amidohydro_1"/>
    <property type="match status" value="1"/>
</dbReference>
<dbReference type="FunFam" id="3.20.20.140:FF:000217">
    <property type="entry name" value="Dihydropyrimidinase-related protein 1"/>
    <property type="match status" value="1"/>
</dbReference>
<proteinExistence type="inferred from homology"/>
<dbReference type="AlphaFoldDB" id="A0A9Q0E5B9"/>
<gene>
    <name evidence="4" type="ORF">NHX12_001833</name>
</gene>
<sequence>VKREMATLAAEKGVNSFKMFMAYKDVFMLSDPELYASFSQCKEIGGIAQVHAENGDLIAEGAKRMLALGITGPEGHEMCRPEAVEAEATQRAVTIAHAVNCPLYVVHVMSKSAAKVVAGARRDGRVVFGEPIAAGLGTDGTHCWHKDWAHAARDDLSLTGTDNCTFSVCQKALGKDDFTKIPNGVNGVEDRMSVIWEKGVHSGKMDENRFVAVTSSTAAKIFNFYPQKGRIAEGSDADLVVWDPTATRTISASTHHQAVDYNIFEGMVCHGVPLVTVSRGRVVYERGALTVEAGAGRFVPRPPFSEFVYKRVRQREQVRAVIREPYRGKVVSM</sequence>